<dbReference type="Gramene" id="ORUFI07G05530.1">
    <property type="protein sequence ID" value="ORUFI07G05530.1"/>
    <property type="gene ID" value="ORUFI07G05530"/>
</dbReference>
<protein>
    <recommendedName>
        <fullName evidence="3">PTBP1-like RNA recognition motif 2 domain-containing protein</fullName>
    </recommendedName>
</protein>
<proteinExistence type="predicted"/>
<evidence type="ECO:0000313" key="1">
    <source>
        <dbReference type="EnsemblPlants" id="ORUFI07G05530.1"/>
    </source>
</evidence>
<evidence type="ECO:0000313" key="2">
    <source>
        <dbReference type="Proteomes" id="UP000008022"/>
    </source>
</evidence>
<dbReference type="Proteomes" id="UP000008022">
    <property type="component" value="Unassembled WGS sequence"/>
</dbReference>
<dbReference type="HOGENOM" id="CLU_034251_0_0_1"/>
<dbReference type="STRING" id="4529.A0A0E0Q510"/>
<evidence type="ECO:0008006" key="3">
    <source>
        <dbReference type="Google" id="ProtNLM"/>
    </source>
</evidence>
<dbReference type="EnsemblPlants" id="ORUFI07G05530.1">
    <property type="protein sequence ID" value="ORUFI07G05530.1"/>
    <property type="gene ID" value="ORUFI07G05530"/>
</dbReference>
<organism evidence="1 2">
    <name type="scientific">Oryza rufipogon</name>
    <name type="common">Brownbeard rice</name>
    <name type="synonym">Asian wild rice</name>
    <dbReference type="NCBI Taxonomy" id="4529"/>
    <lineage>
        <taxon>Eukaryota</taxon>
        <taxon>Viridiplantae</taxon>
        <taxon>Streptophyta</taxon>
        <taxon>Embryophyta</taxon>
        <taxon>Tracheophyta</taxon>
        <taxon>Spermatophyta</taxon>
        <taxon>Magnoliopsida</taxon>
        <taxon>Liliopsida</taxon>
        <taxon>Poales</taxon>
        <taxon>Poaceae</taxon>
        <taxon>BOP clade</taxon>
        <taxon>Oryzoideae</taxon>
        <taxon>Oryzeae</taxon>
        <taxon>Oryzinae</taxon>
        <taxon>Oryza</taxon>
    </lineage>
</organism>
<sequence length="563" mass="63104">MTLSVTNGRNIYDGCYLLDVQHVHPFNGNGVDMTPTKCLTLGPSSITTRPAVESSLAAPEHVFPATMNSSTPSTTAAAIATPSPSIKTNKAEGDMAQVEMKPKDTFQELCAKIIATLNNMLVTCRNIKLESITSVGITRVVTAKSTNTKSVPNTLEVSDEANSISLVGTNEFYMMTTTKCLTKGNEQMINDDDDDMATEDLVELTKVNSKFTLLQTGSSPPVSPWRAAIPWYKAEMTLGYRPLPWHDPWLSQDSGSVVMTKLLHPQQPPSQAEVKAEVGALQLFGCEASKTLISERTCCIELRPWPPPYFLLNEVIKEVLEICHQVNMNGISSYVWENIQGLLMLDDQVFQSSTQWQSAMYKEMNCLELLIGLELLRGQIHSCWREMAQLKIPWTPPLNACVVTLLAHARESFSCKCKIKGSYTIVGLWKHEFWQPTVKTSDWYTKSCTYSWVSLNSKLINLNEVIPVDMLQLPTSDEEFVIWPRPIGWFATSNQFANLWLGYSSYHLVRVTTKIVSLKKSWLREIVEEHSKPGPQDKHWKGRITSFGSHCCLVILIHYAPCN</sequence>
<dbReference type="OMA" id="YRPLPWH"/>
<reference evidence="2" key="1">
    <citation type="submission" date="2013-06" db="EMBL/GenBank/DDBJ databases">
        <authorList>
            <person name="Zhao Q."/>
        </authorList>
    </citation>
    <scope>NUCLEOTIDE SEQUENCE</scope>
    <source>
        <strain evidence="2">cv. W1943</strain>
    </source>
</reference>
<dbReference type="AlphaFoldDB" id="A0A0E0Q510"/>
<accession>A0A0E0Q510</accession>
<name>A0A0E0Q510_ORYRU</name>
<reference evidence="1" key="2">
    <citation type="submission" date="2015-06" db="UniProtKB">
        <authorList>
            <consortium name="EnsemblPlants"/>
        </authorList>
    </citation>
    <scope>IDENTIFICATION</scope>
</reference>
<keyword evidence="2" id="KW-1185">Reference proteome</keyword>